<dbReference type="PANTHER" id="PTHR30055:SF238">
    <property type="entry name" value="MYCOFACTOCIN BIOSYNTHESIS TRANSCRIPTIONAL REGULATOR MFTR-RELATED"/>
    <property type="match status" value="1"/>
</dbReference>
<evidence type="ECO:0000256" key="4">
    <source>
        <dbReference type="PROSITE-ProRule" id="PRU00335"/>
    </source>
</evidence>
<keyword evidence="3" id="KW-0804">Transcription</keyword>
<organism evidence="6 7">
    <name type="scientific">Rothia aerolata</name>
    <dbReference type="NCBI Taxonomy" id="1812262"/>
    <lineage>
        <taxon>Bacteria</taxon>
        <taxon>Bacillati</taxon>
        <taxon>Actinomycetota</taxon>
        <taxon>Actinomycetes</taxon>
        <taxon>Micrococcales</taxon>
        <taxon>Micrococcaceae</taxon>
        <taxon>Rothia</taxon>
    </lineage>
</organism>
<dbReference type="GO" id="GO:0003700">
    <property type="term" value="F:DNA-binding transcription factor activity"/>
    <property type="evidence" value="ECO:0007669"/>
    <property type="project" value="TreeGrafter"/>
</dbReference>
<name>A0A917IXH1_9MICC</name>
<reference evidence="6 7" key="1">
    <citation type="journal article" date="2014" name="Int. J. Syst. Evol. Microbiol.">
        <title>Complete genome sequence of Corynebacterium casei LMG S-19264T (=DSM 44701T), isolated from a smear-ripened cheese.</title>
        <authorList>
            <consortium name="US DOE Joint Genome Institute (JGI-PGF)"/>
            <person name="Walter F."/>
            <person name="Albersmeier A."/>
            <person name="Kalinowski J."/>
            <person name="Ruckert C."/>
        </authorList>
    </citation>
    <scope>NUCLEOTIDE SEQUENCE [LARGE SCALE GENOMIC DNA]</scope>
    <source>
        <strain evidence="6 7">CCM 8669</strain>
    </source>
</reference>
<keyword evidence="1" id="KW-0805">Transcription regulation</keyword>
<dbReference type="InterPro" id="IPR050109">
    <property type="entry name" value="HTH-type_TetR-like_transc_reg"/>
</dbReference>
<evidence type="ECO:0000313" key="7">
    <source>
        <dbReference type="Proteomes" id="UP000600171"/>
    </source>
</evidence>
<evidence type="ECO:0000256" key="3">
    <source>
        <dbReference type="ARBA" id="ARBA00023163"/>
    </source>
</evidence>
<gene>
    <name evidence="6" type="ORF">GCM10007359_17450</name>
</gene>
<comment type="caution">
    <text evidence="6">The sequence shown here is derived from an EMBL/GenBank/DDBJ whole genome shotgun (WGS) entry which is preliminary data.</text>
</comment>
<dbReference type="PRINTS" id="PR00455">
    <property type="entry name" value="HTHTETR"/>
</dbReference>
<proteinExistence type="predicted"/>
<dbReference type="RefSeq" id="WP_188359991.1">
    <property type="nucleotide sequence ID" value="NZ_BMDC01000003.1"/>
</dbReference>
<dbReference type="EMBL" id="BMDC01000003">
    <property type="protein sequence ID" value="GGH64810.1"/>
    <property type="molecule type" value="Genomic_DNA"/>
</dbReference>
<dbReference type="InterPro" id="IPR009057">
    <property type="entry name" value="Homeodomain-like_sf"/>
</dbReference>
<keyword evidence="7" id="KW-1185">Reference proteome</keyword>
<dbReference type="PANTHER" id="PTHR30055">
    <property type="entry name" value="HTH-TYPE TRANSCRIPTIONAL REGULATOR RUTR"/>
    <property type="match status" value="1"/>
</dbReference>
<dbReference type="Pfam" id="PF00440">
    <property type="entry name" value="TetR_N"/>
    <property type="match status" value="1"/>
</dbReference>
<accession>A0A917IXH1</accession>
<evidence type="ECO:0000313" key="6">
    <source>
        <dbReference type="EMBL" id="GGH64810.1"/>
    </source>
</evidence>
<dbReference type="GO" id="GO:0000976">
    <property type="term" value="F:transcription cis-regulatory region binding"/>
    <property type="evidence" value="ECO:0007669"/>
    <property type="project" value="TreeGrafter"/>
</dbReference>
<dbReference type="InterPro" id="IPR001647">
    <property type="entry name" value="HTH_TetR"/>
</dbReference>
<evidence type="ECO:0000256" key="2">
    <source>
        <dbReference type="ARBA" id="ARBA00023125"/>
    </source>
</evidence>
<dbReference type="SUPFAM" id="SSF46689">
    <property type="entry name" value="Homeodomain-like"/>
    <property type="match status" value="1"/>
</dbReference>
<evidence type="ECO:0000259" key="5">
    <source>
        <dbReference type="PROSITE" id="PS50977"/>
    </source>
</evidence>
<sequence>MSEIDYAPSLRERRKERTWNAIHQAAATLMETKGLRGTKIDEITEMAGVSQRTFFNYFASKEDAILGFREPTVSAQMLEADSKRQNTYIFERITHLMLDMVLETIPEGKYSDYRKLAREYSVFQERSKRHIMHCETVLQDFLLTIDWKTFNAQGRKGAFTFLPEGVELSEDAATRAKTAVLIAAAVLQFMNFSAGLPDLRQRQKLISEAVKTFQYLLRDE</sequence>
<dbReference type="AlphaFoldDB" id="A0A917IXH1"/>
<keyword evidence="2 4" id="KW-0238">DNA-binding</keyword>
<dbReference type="Proteomes" id="UP000600171">
    <property type="component" value="Unassembled WGS sequence"/>
</dbReference>
<dbReference type="PROSITE" id="PS50977">
    <property type="entry name" value="HTH_TETR_2"/>
    <property type="match status" value="1"/>
</dbReference>
<feature type="DNA-binding region" description="H-T-H motif" evidence="4">
    <location>
        <begin position="39"/>
        <end position="58"/>
    </location>
</feature>
<evidence type="ECO:0000256" key="1">
    <source>
        <dbReference type="ARBA" id="ARBA00023015"/>
    </source>
</evidence>
<protein>
    <recommendedName>
        <fullName evidence="5">HTH tetR-type domain-containing protein</fullName>
    </recommendedName>
</protein>
<dbReference type="Gene3D" id="1.10.357.10">
    <property type="entry name" value="Tetracycline Repressor, domain 2"/>
    <property type="match status" value="1"/>
</dbReference>
<feature type="domain" description="HTH tetR-type" evidence="5">
    <location>
        <begin position="16"/>
        <end position="76"/>
    </location>
</feature>